<evidence type="ECO:0000256" key="2">
    <source>
        <dbReference type="ARBA" id="ARBA00022801"/>
    </source>
</evidence>
<dbReference type="SUPFAM" id="SSF53649">
    <property type="entry name" value="Alkaline phosphatase-like"/>
    <property type="match status" value="1"/>
</dbReference>
<evidence type="ECO:0000313" key="4">
    <source>
        <dbReference type="EMBL" id="SVB34081.1"/>
    </source>
</evidence>
<name>A0A382D8R9_9ZZZZ</name>
<gene>
    <name evidence="4" type="ORF">METZ01_LOCUS186935</name>
</gene>
<dbReference type="PANTHER" id="PTHR42693:SF53">
    <property type="entry name" value="ENDO-4-O-SULFATASE"/>
    <property type="match status" value="1"/>
</dbReference>
<dbReference type="Pfam" id="PF00884">
    <property type="entry name" value="Sulfatase"/>
    <property type="match status" value="1"/>
</dbReference>
<dbReference type="InterPro" id="IPR000917">
    <property type="entry name" value="Sulfatase_N"/>
</dbReference>
<dbReference type="EMBL" id="UINC01037894">
    <property type="protein sequence ID" value="SVB34081.1"/>
    <property type="molecule type" value="Genomic_DNA"/>
</dbReference>
<comment type="similarity">
    <text evidence="1">Belongs to the sulfatase family.</text>
</comment>
<accession>A0A382D8R9</accession>
<keyword evidence="2" id="KW-0378">Hydrolase</keyword>
<dbReference type="GO" id="GO:0004065">
    <property type="term" value="F:arylsulfatase activity"/>
    <property type="evidence" value="ECO:0007669"/>
    <property type="project" value="TreeGrafter"/>
</dbReference>
<dbReference type="PANTHER" id="PTHR42693">
    <property type="entry name" value="ARYLSULFATASE FAMILY MEMBER"/>
    <property type="match status" value="1"/>
</dbReference>
<feature type="domain" description="Sulfatase N-terminal" evidence="3">
    <location>
        <begin position="50"/>
        <end position="120"/>
    </location>
</feature>
<proteinExistence type="inferred from homology"/>
<evidence type="ECO:0000256" key="1">
    <source>
        <dbReference type="ARBA" id="ARBA00008779"/>
    </source>
</evidence>
<evidence type="ECO:0000259" key="3">
    <source>
        <dbReference type="Pfam" id="PF00884"/>
    </source>
</evidence>
<feature type="non-terminal residue" evidence="4">
    <location>
        <position position="136"/>
    </location>
</feature>
<dbReference type="InterPro" id="IPR050738">
    <property type="entry name" value="Sulfatase"/>
</dbReference>
<reference evidence="4" key="1">
    <citation type="submission" date="2018-05" db="EMBL/GenBank/DDBJ databases">
        <authorList>
            <person name="Lanie J.A."/>
            <person name="Ng W.-L."/>
            <person name="Kazmierczak K.M."/>
            <person name="Andrzejewski T.M."/>
            <person name="Davidsen T.M."/>
            <person name="Wayne K.J."/>
            <person name="Tettelin H."/>
            <person name="Glass J.I."/>
            <person name="Rusch D."/>
            <person name="Podicherti R."/>
            <person name="Tsui H.-C.T."/>
            <person name="Winkler M.E."/>
        </authorList>
    </citation>
    <scope>NUCLEOTIDE SEQUENCE</scope>
</reference>
<protein>
    <recommendedName>
        <fullName evidence="3">Sulfatase N-terminal domain-containing protein</fullName>
    </recommendedName>
</protein>
<dbReference type="AlphaFoldDB" id="A0A382D8R9"/>
<dbReference type="Gene3D" id="3.40.720.10">
    <property type="entry name" value="Alkaline Phosphatase, subunit A"/>
    <property type="match status" value="1"/>
</dbReference>
<dbReference type="InterPro" id="IPR017850">
    <property type="entry name" value="Alkaline_phosphatase_core_sf"/>
</dbReference>
<organism evidence="4">
    <name type="scientific">marine metagenome</name>
    <dbReference type="NCBI Taxonomy" id="408172"/>
    <lineage>
        <taxon>unclassified sequences</taxon>
        <taxon>metagenomes</taxon>
        <taxon>ecological metagenomes</taxon>
    </lineage>
</organism>
<sequence length="136" mass="14541">MTHSIHSLLVTLVALSGFNISGVAEDQIISPNKKSMAAKSALLRKIKRPPNIVLIFADDLGYADTGVYGSKTIPTPNIDALAKRGVRFTDAYVTAGTCSPSRAGLMSGRYQQRFGFEFNTAGAAITHRESRGLDPA</sequence>